<comment type="caution">
    <text evidence="5">The sequence shown here is derived from an EMBL/GenBank/DDBJ whole genome shotgun (WGS) entry which is preliminary data.</text>
</comment>
<evidence type="ECO:0000256" key="1">
    <source>
        <dbReference type="ARBA" id="ARBA00022448"/>
    </source>
</evidence>
<dbReference type="EMBL" id="MGBR01000001">
    <property type="protein sequence ID" value="OGK74054.1"/>
    <property type="molecule type" value="Genomic_DNA"/>
</dbReference>
<dbReference type="Proteomes" id="UP000177050">
    <property type="component" value="Unassembled WGS sequence"/>
</dbReference>
<keyword evidence="2" id="KW-0547">Nucleotide-binding</keyword>
<evidence type="ECO:0000313" key="6">
    <source>
        <dbReference type="Proteomes" id="UP000177050"/>
    </source>
</evidence>
<sequence>MISVKDLTKIYKVHERQGNFIKDVLFRKFKRVEAVREVSFSLERNELVGFIGPNGAGKTTTLKILSGILYPTSGQVFVDGFTPFEKKPAFLKQIAFVMGQRNQLIWDLPTRDSLQLQKTIYEVSDLEYKNNVQELTSLLDCQNLLDKPVKTLSLGERMKMELVMGLLYRPRIVFFDEPTIGLDIFSQSAIRDFIKEYQSETKSTIILTSHYLEDVKRLAKRLIIINKGSIVYNGSLSNIIEQYSLEKHVRVTLDKTVNETEIRRINVPFMYTHPKITFSIKRGVLPEKIKLITQTLPFSDLTVEDETIEDIIKSFFEEQRNK</sequence>
<dbReference type="PROSITE" id="PS00211">
    <property type="entry name" value="ABC_TRANSPORTER_1"/>
    <property type="match status" value="1"/>
</dbReference>
<proteinExistence type="predicted"/>
<accession>A0A1F7L1Z7</accession>
<dbReference type="PROSITE" id="PS50893">
    <property type="entry name" value="ABC_TRANSPORTER_2"/>
    <property type="match status" value="1"/>
</dbReference>
<dbReference type="SMART" id="SM00382">
    <property type="entry name" value="AAA"/>
    <property type="match status" value="1"/>
</dbReference>
<dbReference type="SUPFAM" id="SSF52540">
    <property type="entry name" value="P-loop containing nucleoside triphosphate hydrolases"/>
    <property type="match status" value="1"/>
</dbReference>
<evidence type="ECO:0000259" key="4">
    <source>
        <dbReference type="PROSITE" id="PS50893"/>
    </source>
</evidence>
<dbReference type="InterPro" id="IPR027417">
    <property type="entry name" value="P-loop_NTPase"/>
</dbReference>
<dbReference type="Gene3D" id="3.40.50.300">
    <property type="entry name" value="P-loop containing nucleotide triphosphate hydrolases"/>
    <property type="match status" value="1"/>
</dbReference>
<evidence type="ECO:0000256" key="2">
    <source>
        <dbReference type="ARBA" id="ARBA00022741"/>
    </source>
</evidence>
<protein>
    <recommendedName>
        <fullName evidence="4">ABC transporter domain-containing protein</fullName>
    </recommendedName>
</protein>
<keyword evidence="3" id="KW-0067">ATP-binding</keyword>
<dbReference type="InterPro" id="IPR003439">
    <property type="entry name" value="ABC_transporter-like_ATP-bd"/>
</dbReference>
<dbReference type="PANTHER" id="PTHR42711">
    <property type="entry name" value="ABC TRANSPORTER ATP-BINDING PROTEIN"/>
    <property type="match status" value="1"/>
</dbReference>
<name>A0A1F7L1Z7_9BACT</name>
<dbReference type="GO" id="GO:0016887">
    <property type="term" value="F:ATP hydrolysis activity"/>
    <property type="evidence" value="ECO:0007669"/>
    <property type="project" value="InterPro"/>
</dbReference>
<keyword evidence="1" id="KW-0813">Transport</keyword>
<dbReference type="GO" id="GO:0005524">
    <property type="term" value="F:ATP binding"/>
    <property type="evidence" value="ECO:0007669"/>
    <property type="project" value="UniProtKB-KW"/>
</dbReference>
<gene>
    <name evidence="5" type="ORF">A3K52_04760</name>
</gene>
<dbReference type="AlphaFoldDB" id="A0A1F7L1Z7"/>
<dbReference type="PANTHER" id="PTHR42711:SF4">
    <property type="entry name" value="ABC TRANSPORTER RELATED"/>
    <property type="match status" value="1"/>
</dbReference>
<dbReference type="Pfam" id="PF00005">
    <property type="entry name" value="ABC_tran"/>
    <property type="match status" value="1"/>
</dbReference>
<dbReference type="InterPro" id="IPR003593">
    <property type="entry name" value="AAA+_ATPase"/>
</dbReference>
<organism evidence="5 6">
    <name type="scientific">Candidatus Roizmanbacteria bacterium RIFOXYD1_FULL_38_12</name>
    <dbReference type="NCBI Taxonomy" id="1802093"/>
    <lineage>
        <taxon>Bacteria</taxon>
        <taxon>Candidatus Roizmaniibacteriota</taxon>
    </lineage>
</organism>
<feature type="domain" description="ABC transporter" evidence="4">
    <location>
        <begin position="2"/>
        <end position="252"/>
    </location>
</feature>
<evidence type="ECO:0000313" key="5">
    <source>
        <dbReference type="EMBL" id="OGK74054.1"/>
    </source>
</evidence>
<evidence type="ECO:0000256" key="3">
    <source>
        <dbReference type="ARBA" id="ARBA00022840"/>
    </source>
</evidence>
<dbReference type="InterPro" id="IPR050763">
    <property type="entry name" value="ABC_transporter_ATP-binding"/>
</dbReference>
<reference evidence="5 6" key="1">
    <citation type="journal article" date="2016" name="Nat. Commun.">
        <title>Thousands of microbial genomes shed light on interconnected biogeochemical processes in an aquifer system.</title>
        <authorList>
            <person name="Anantharaman K."/>
            <person name="Brown C.T."/>
            <person name="Hug L.A."/>
            <person name="Sharon I."/>
            <person name="Castelle C.J."/>
            <person name="Probst A.J."/>
            <person name="Thomas B.C."/>
            <person name="Singh A."/>
            <person name="Wilkins M.J."/>
            <person name="Karaoz U."/>
            <person name="Brodie E.L."/>
            <person name="Williams K.H."/>
            <person name="Hubbard S.S."/>
            <person name="Banfield J.F."/>
        </authorList>
    </citation>
    <scope>NUCLEOTIDE SEQUENCE [LARGE SCALE GENOMIC DNA]</scope>
</reference>
<dbReference type="InterPro" id="IPR017871">
    <property type="entry name" value="ABC_transporter-like_CS"/>
</dbReference>